<evidence type="ECO:0000313" key="2">
    <source>
        <dbReference type="EMBL" id="VFJ76290.1"/>
    </source>
</evidence>
<proteinExistence type="predicted"/>
<dbReference type="EMBL" id="CAADEZ010000107">
    <property type="protein sequence ID" value="VFJ52938.1"/>
    <property type="molecule type" value="Genomic_DNA"/>
</dbReference>
<dbReference type="EMBL" id="CAADFA010000921">
    <property type="protein sequence ID" value="VFJ76290.1"/>
    <property type="molecule type" value="Genomic_DNA"/>
</dbReference>
<organism evidence="3">
    <name type="scientific">Candidatus Kentrum sp. FM</name>
    <dbReference type="NCBI Taxonomy" id="2126340"/>
    <lineage>
        <taxon>Bacteria</taxon>
        <taxon>Pseudomonadati</taxon>
        <taxon>Pseudomonadota</taxon>
        <taxon>Gammaproteobacteria</taxon>
        <taxon>Candidatus Kentrum</taxon>
    </lineage>
</organism>
<dbReference type="EMBL" id="CAADFL010000120">
    <property type="protein sequence ID" value="VFK09910.1"/>
    <property type="molecule type" value="Genomic_DNA"/>
</dbReference>
<evidence type="ECO:0000313" key="3">
    <source>
        <dbReference type="EMBL" id="VFK09910.1"/>
    </source>
</evidence>
<accession>A0A450VYS3</accession>
<gene>
    <name evidence="1" type="ORF">BECKFM1743A_GA0114220_1010710</name>
    <name evidence="3" type="ORF">BECKFM1743B_GA0114221_101201</name>
    <name evidence="2" type="ORF">BECKFM1743C_GA0114222_109211</name>
</gene>
<protein>
    <recommendedName>
        <fullName evidence="4">Glycine zipper</fullName>
    </recommendedName>
</protein>
<dbReference type="AlphaFoldDB" id="A0A450VYS3"/>
<name>A0A450VYS3_9GAMM</name>
<reference evidence="3" key="1">
    <citation type="submission" date="2019-02" db="EMBL/GenBank/DDBJ databases">
        <authorList>
            <person name="Gruber-Vodicka R. H."/>
            <person name="Seah K. B. B."/>
        </authorList>
    </citation>
    <scope>NUCLEOTIDE SEQUENCE</scope>
    <source>
        <strain evidence="1">BECK_BZ163</strain>
        <strain evidence="3">BECK_BZ164</strain>
        <strain evidence="2">BECK_BZ165</strain>
    </source>
</reference>
<sequence length="92" mass="9213">MKKYQCANCGVINKIPNGAILSEFPCRSCSRPLIGAKESEGASETSTAVGLMGGAMFGASIGGPIGAIVGGILGGLIGKEASGPFHLNFNVN</sequence>
<evidence type="ECO:0008006" key="4">
    <source>
        <dbReference type="Google" id="ProtNLM"/>
    </source>
</evidence>
<evidence type="ECO:0000313" key="1">
    <source>
        <dbReference type="EMBL" id="VFJ52938.1"/>
    </source>
</evidence>